<keyword evidence="8" id="KW-0863">Zinc-finger</keyword>
<feature type="domain" description="ABC transporter" evidence="17">
    <location>
        <begin position="601"/>
        <end position="932"/>
    </location>
</feature>
<dbReference type="InterPro" id="IPR004602">
    <property type="entry name" value="UvrA"/>
</dbReference>
<dbReference type="InterPro" id="IPR041552">
    <property type="entry name" value="UvrA_DNA-bd"/>
</dbReference>
<keyword evidence="6" id="KW-0227">DNA damage</keyword>
<keyword evidence="9" id="KW-0862">Zinc</keyword>
<dbReference type="SUPFAM" id="SSF52540">
    <property type="entry name" value="P-loop containing nucleoside triphosphate hydrolases"/>
    <property type="match status" value="2"/>
</dbReference>
<organism evidence="18 19">
    <name type="scientific">Membranihabitans marinus</name>
    <dbReference type="NCBI Taxonomy" id="1227546"/>
    <lineage>
        <taxon>Bacteria</taxon>
        <taxon>Pseudomonadati</taxon>
        <taxon>Bacteroidota</taxon>
        <taxon>Saprospiria</taxon>
        <taxon>Saprospirales</taxon>
        <taxon>Saprospiraceae</taxon>
        <taxon>Membranihabitans</taxon>
    </lineage>
</organism>
<evidence type="ECO:0000313" key="18">
    <source>
        <dbReference type="EMBL" id="MBY5958295.1"/>
    </source>
</evidence>
<evidence type="ECO:0000256" key="15">
    <source>
        <dbReference type="ARBA" id="ARBA00039316"/>
    </source>
</evidence>
<evidence type="ECO:0000259" key="17">
    <source>
        <dbReference type="PROSITE" id="PS50893"/>
    </source>
</evidence>
<evidence type="ECO:0000256" key="9">
    <source>
        <dbReference type="ARBA" id="ARBA00022833"/>
    </source>
</evidence>
<dbReference type="PANTHER" id="PTHR43152:SF3">
    <property type="entry name" value="UVRABC SYSTEM PROTEIN A"/>
    <property type="match status" value="1"/>
</dbReference>
<dbReference type="Gene3D" id="3.30.190.20">
    <property type="match status" value="1"/>
</dbReference>
<evidence type="ECO:0000256" key="1">
    <source>
        <dbReference type="ARBA" id="ARBA00004496"/>
    </source>
</evidence>
<dbReference type="GO" id="GO:0005737">
    <property type="term" value="C:cytoplasm"/>
    <property type="evidence" value="ECO:0007669"/>
    <property type="project" value="UniProtKB-SubCell"/>
</dbReference>
<keyword evidence="5" id="KW-0547">Nucleotide-binding</keyword>
<dbReference type="Gene3D" id="1.20.1580.10">
    <property type="entry name" value="ABC transporter ATPase like domain"/>
    <property type="match status" value="3"/>
</dbReference>
<keyword evidence="10" id="KW-0067">ATP-binding</keyword>
<dbReference type="Gene3D" id="1.10.8.280">
    <property type="entry name" value="ABC transporter ATPase domain-like"/>
    <property type="match status" value="1"/>
</dbReference>
<evidence type="ECO:0000256" key="13">
    <source>
        <dbReference type="ARBA" id="ARBA00023204"/>
    </source>
</evidence>
<evidence type="ECO:0000256" key="3">
    <source>
        <dbReference type="ARBA" id="ARBA00022723"/>
    </source>
</evidence>
<keyword evidence="13" id="KW-0234">DNA repair</keyword>
<keyword evidence="2" id="KW-0963">Cytoplasm</keyword>
<dbReference type="InterPro" id="IPR027417">
    <property type="entry name" value="P-loop_NTPase"/>
</dbReference>
<evidence type="ECO:0000256" key="7">
    <source>
        <dbReference type="ARBA" id="ARBA00022769"/>
    </source>
</evidence>
<dbReference type="InterPro" id="IPR041102">
    <property type="entry name" value="UvrA_inter"/>
</dbReference>
<evidence type="ECO:0000256" key="10">
    <source>
        <dbReference type="ARBA" id="ARBA00022840"/>
    </source>
</evidence>
<gene>
    <name evidence="18" type="primary">uvrA</name>
    <name evidence="18" type="ORF">KUV50_09150</name>
</gene>
<keyword evidence="12" id="KW-0238">DNA-binding</keyword>
<evidence type="ECO:0000256" key="6">
    <source>
        <dbReference type="ARBA" id="ARBA00022763"/>
    </source>
</evidence>
<keyword evidence="3" id="KW-0479">Metal-binding</keyword>
<evidence type="ECO:0000256" key="4">
    <source>
        <dbReference type="ARBA" id="ARBA00022737"/>
    </source>
</evidence>
<dbReference type="Pfam" id="PF17755">
    <property type="entry name" value="UvrA_DNA-bind"/>
    <property type="match status" value="1"/>
</dbReference>
<evidence type="ECO:0000256" key="11">
    <source>
        <dbReference type="ARBA" id="ARBA00022881"/>
    </source>
</evidence>
<proteinExistence type="inferred from homology"/>
<reference evidence="18" key="1">
    <citation type="submission" date="2021-06" db="EMBL/GenBank/DDBJ databases">
        <title>44 bacteria genomes isolated from Dapeng, Shenzhen.</title>
        <authorList>
            <person name="Zheng W."/>
            <person name="Yu S."/>
            <person name="Huang Y."/>
        </authorList>
    </citation>
    <scope>NUCLEOTIDE SEQUENCE</scope>
    <source>
        <strain evidence="18">DP5N28-2</strain>
    </source>
</reference>
<dbReference type="InterPro" id="IPR003439">
    <property type="entry name" value="ABC_transporter-like_ATP-bd"/>
</dbReference>
<dbReference type="GO" id="GO:0016887">
    <property type="term" value="F:ATP hydrolysis activity"/>
    <property type="evidence" value="ECO:0007669"/>
    <property type="project" value="InterPro"/>
</dbReference>
<dbReference type="PANTHER" id="PTHR43152">
    <property type="entry name" value="UVRABC SYSTEM PROTEIN A"/>
    <property type="match status" value="1"/>
</dbReference>
<dbReference type="GO" id="GO:0009380">
    <property type="term" value="C:excinuclease repair complex"/>
    <property type="evidence" value="ECO:0007669"/>
    <property type="project" value="InterPro"/>
</dbReference>
<dbReference type="RefSeq" id="WP_222579833.1">
    <property type="nucleotide sequence ID" value="NZ_JAHVHU010000008.1"/>
</dbReference>
<keyword evidence="11" id="KW-0267">Excision nuclease</keyword>
<evidence type="ECO:0000256" key="12">
    <source>
        <dbReference type="ARBA" id="ARBA00023125"/>
    </source>
</evidence>
<name>A0A953HTT0_9BACT</name>
<dbReference type="Proteomes" id="UP000753961">
    <property type="component" value="Unassembled WGS sequence"/>
</dbReference>
<feature type="domain" description="ABC transporter" evidence="17">
    <location>
        <begin position="250"/>
        <end position="586"/>
    </location>
</feature>
<evidence type="ECO:0000313" key="19">
    <source>
        <dbReference type="Proteomes" id="UP000753961"/>
    </source>
</evidence>
<dbReference type="GO" id="GO:0005524">
    <property type="term" value="F:ATP binding"/>
    <property type="evidence" value="ECO:0007669"/>
    <property type="project" value="UniProtKB-KW"/>
</dbReference>
<keyword evidence="4" id="KW-0677">Repeat</keyword>
<dbReference type="GO" id="GO:0008270">
    <property type="term" value="F:zinc ion binding"/>
    <property type="evidence" value="ECO:0007669"/>
    <property type="project" value="UniProtKB-KW"/>
</dbReference>
<dbReference type="AlphaFoldDB" id="A0A953HTT0"/>
<evidence type="ECO:0000256" key="14">
    <source>
        <dbReference type="ARBA" id="ARBA00038000"/>
    </source>
</evidence>
<dbReference type="NCBIfam" id="TIGR00630">
    <property type="entry name" value="uvra"/>
    <property type="match status" value="1"/>
</dbReference>
<keyword evidence="7" id="KW-0228">DNA excision</keyword>
<evidence type="ECO:0000256" key="16">
    <source>
        <dbReference type="ARBA" id="ARBA00042156"/>
    </source>
</evidence>
<dbReference type="GO" id="GO:0004518">
    <property type="term" value="F:nuclease activity"/>
    <property type="evidence" value="ECO:0007669"/>
    <property type="project" value="UniProtKB-KW"/>
</dbReference>
<dbReference type="Gene3D" id="3.40.50.300">
    <property type="entry name" value="P-loop containing nucleotide triphosphate hydrolases"/>
    <property type="match status" value="3"/>
</dbReference>
<comment type="subcellular location">
    <subcellularLocation>
        <location evidence="1">Cytoplasm</location>
    </subcellularLocation>
</comment>
<evidence type="ECO:0000256" key="8">
    <source>
        <dbReference type="ARBA" id="ARBA00022771"/>
    </source>
</evidence>
<keyword evidence="19" id="KW-1185">Reference proteome</keyword>
<protein>
    <recommendedName>
        <fullName evidence="15">UvrABC system protein A</fullName>
    </recommendedName>
    <alternativeName>
        <fullName evidence="16">Excinuclease ABC subunit A</fullName>
    </alternativeName>
</protein>
<dbReference type="PROSITE" id="PS50893">
    <property type="entry name" value="ABC_TRANSPORTER_2"/>
    <property type="match status" value="2"/>
</dbReference>
<dbReference type="EMBL" id="JAHVHU010000008">
    <property type="protein sequence ID" value="MBY5958295.1"/>
    <property type="molecule type" value="Genomic_DNA"/>
</dbReference>
<dbReference type="Pfam" id="PF17760">
    <property type="entry name" value="UvrA_inter"/>
    <property type="match status" value="1"/>
</dbReference>
<dbReference type="GO" id="GO:0006289">
    <property type="term" value="P:nucleotide-excision repair"/>
    <property type="evidence" value="ECO:0007669"/>
    <property type="project" value="InterPro"/>
</dbReference>
<accession>A0A953HTT0</accession>
<sequence length="937" mass="105710">MTNKIIEIKGARVHNLKSVDVNIPRNKLVVVSGVSGSGKSSLVMDTLYAEGQRRYVESLSSYARQFLNRMKKPEVDYIKGICPAIALEQRVGSKNARSTVGSMTEIYDYLRVLFARIGVTYSPVSGKVVQRHQVSDVVDFILSRDANSRVILLTTLNKHYPERNIRTHLELLLQRGYNRIEVEGEPWKIEDYLDKTKKSILTKKLEAVEEEMILVVIDRFSVRPGDEENTNRISDSVGIAFTEGGGACYVKEHETGKMSYFNNRFEMDGIEFEVPDPHLFNFNNPYGACKTCEGFGRVMGIDEHKVFPDHNLSVFDRAIAPWKGETARKYLDPLIDSAHHFDFPIHKPYKDLSEEEKNLLWTGNTYFRGLDQYFAKLKSKSYKIQNRIILSRFRGRTKCPDCKGKRLRPEALYVKIQGHHIADLTEKPIDQLYEFFQQLELEEDDAKIAKQLLYEIEVRLKAMNQLGLSYLHLDRISGTLSGGETQRIYLTKCLGSNLTSSLYILDEPSIGLHPRDSDQLISVLMDLKKLGNTVVVVEHEEEIIREADYLIDMGPLAGENGGEVVYQGELNGSVNGQASKSLTLSYLAGKEKIDLPLRRRTSNNEIVVEDAFMHNLKNISPRFKLGVLNVLTGVSGSGKSTLVHEILYPALNQHLENIHSGRRTGYKSISGELGLITSVEFVGQKAIGRSSRSNPATYVKAFDDIRNTFASQNLSKLRGYTAGSFSFNVEGGRCENCKGDGEIQIEMQFLSDVYLECEVCRGKRFKKEILEVKYKNKSIYEVLELTIEDALVFFEDRLEIVAKLEPLEKVGLGYLRLGQPSSTLSGGEAQRLKLAYFLGHENPKEHILFIFDEPTTGLHFHDIKKLLTAFNELIELGHTVLVVEHNMDIIKSADWVVDLGPEGGIDGGNIVAMGTPEELANVEASYTGQYLKEKLNN</sequence>
<evidence type="ECO:0000256" key="5">
    <source>
        <dbReference type="ARBA" id="ARBA00022741"/>
    </source>
</evidence>
<comment type="similarity">
    <text evidence="14">Belongs to the ABC transporter superfamily. UvrA family.</text>
</comment>
<dbReference type="GO" id="GO:0003677">
    <property type="term" value="F:DNA binding"/>
    <property type="evidence" value="ECO:0007669"/>
    <property type="project" value="UniProtKB-KW"/>
</dbReference>
<evidence type="ECO:0000256" key="2">
    <source>
        <dbReference type="ARBA" id="ARBA00022490"/>
    </source>
</evidence>
<comment type="caution">
    <text evidence="18">The sequence shown here is derived from an EMBL/GenBank/DDBJ whole genome shotgun (WGS) entry which is preliminary data.</text>
</comment>